<keyword evidence="3" id="KW-0479">Metal-binding</keyword>
<evidence type="ECO:0000256" key="2">
    <source>
        <dbReference type="ARBA" id="ARBA00022679"/>
    </source>
</evidence>
<dbReference type="GO" id="GO:0006002">
    <property type="term" value="P:fructose 6-phosphate metabolic process"/>
    <property type="evidence" value="ECO:0007669"/>
    <property type="project" value="InterPro"/>
</dbReference>
<keyword evidence="5" id="KW-0460">Magnesium</keyword>
<evidence type="ECO:0000313" key="7">
    <source>
        <dbReference type="EMBL" id="EJK62817.1"/>
    </source>
</evidence>
<proteinExistence type="predicted"/>
<dbReference type="Proteomes" id="UP000266841">
    <property type="component" value="Unassembled WGS sequence"/>
</dbReference>
<evidence type="ECO:0000256" key="4">
    <source>
        <dbReference type="ARBA" id="ARBA00022777"/>
    </source>
</evidence>
<feature type="domain" description="Phosphofructokinase" evidence="6">
    <location>
        <begin position="30"/>
        <end position="101"/>
    </location>
</feature>
<sequence>MGGKLENGRKQLTNIKDCIARGFVKDGESPLEVAAQRLIKDGINVLHTIGGDDTNTQAAELSKYILEKHGGKVVVVGMPKTIDNDVVPILQTFGADTAAEQGALFFNSEFFSLDVCGEK</sequence>
<dbReference type="InterPro" id="IPR022953">
    <property type="entry name" value="ATP_PFK"/>
</dbReference>
<comment type="cofactor">
    <cofactor evidence="1">
        <name>Mg(2+)</name>
        <dbReference type="ChEBI" id="CHEBI:18420"/>
    </cofactor>
</comment>
<dbReference type="InterPro" id="IPR035966">
    <property type="entry name" value="PKF_sf"/>
</dbReference>
<protein>
    <recommendedName>
        <fullName evidence="6">Phosphofructokinase domain-containing protein</fullName>
    </recommendedName>
</protein>
<keyword evidence="4" id="KW-0418">Kinase</keyword>
<dbReference type="SUPFAM" id="SSF53784">
    <property type="entry name" value="Phosphofructokinase"/>
    <property type="match status" value="1"/>
</dbReference>
<dbReference type="eggNOG" id="KOG2440">
    <property type="taxonomic scope" value="Eukaryota"/>
</dbReference>
<organism evidence="7 8">
    <name type="scientific">Thalassiosira oceanica</name>
    <name type="common">Marine diatom</name>
    <dbReference type="NCBI Taxonomy" id="159749"/>
    <lineage>
        <taxon>Eukaryota</taxon>
        <taxon>Sar</taxon>
        <taxon>Stramenopiles</taxon>
        <taxon>Ochrophyta</taxon>
        <taxon>Bacillariophyta</taxon>
        <taxon>Coscinodiscophyceae</taxon>
        <taxon>Thalassiosirophycidae</taxon>
        <taxon>Thalassiosirales</taxon>
        <taxon>Thalassiosiraceae</taxon>
        <taxon>Thalassiosira</taxon>
    </lineage>
</organism>
<keyword evidence="2" id="KW-0808">Transferase</keyword>
<evidence type="ECO:0000259" key="6">
    <source>
        <dbReference type="Pfam" id="PF00365"/>
    </source>
</evidence>
<dbReference type="EMBL" id="AGNL01018604">
    <property type="protein sequence ID" value="EJK62817.1"/>
    <property type="molecule type" value="Genomic_DNA"/>
</dbReference>
<dbReference type="GO" id="GO:0003872">
    <property type="term" value="F:6-phosphofructokinase activity"/>
    <property type="evidence" value="ECO:0007669"/>
    <property type="project" value="InterPro"/>
</dbReference>
<name>K0SX67_THAOC</name>
<dbReference type="InterPro" id="IPR050929">
    <property type="entry name" value="PFKA"/>
</dbReference>
<dbReference type="Pfam" id="PF00365">
    <property type="entry name" value="PFK"/>
    <property type="match status" value="1"/>
</dbReference>
<evidence type="ECO:0000256" key="3">
    <source>
        <dbReference type="ARBA" id="ARBA00022723"/>
    </source>
</evidence>
<accession>K0SX67</accession>
<dbReference type="UniPathway" id="UPA00109">
    <property type="reaction ID" value="UER00182"/>
</dbReference>
<evidence type="ECO:0000256" key="1">
    <source>
        <dbReference type="ARBA" id="ARBA00001946"/>
    </source>
</evidence>
<gene>
    <name evidence="7" type="ORF">THAOC_16558</name>
</gene>
<reference evidence="7 8" key="1">
    <citation type="journal article" date="2012" name="Genome Biol.">
        <title>Genome and low-iron response of an oceanic diatom adapted to chronic iron limitation.</title>
        <authorList>
            <person name="Lommer M."/>
            <person name="Specht M."/>
            <person name="Roy A.S."/>
            <person name="Kraemer L."/>
            <person name="Andreson R."/>
            <person name="Gutowska M.A."/>
            <person name="Wolf J."/>
            <person name="Bergner S.V."/>
            <person name="Schilhabel M.B."/>
            <person name="Klostermeier U.C."/>
            <person name="Beiko R.G."/>
            <person name="Rosenstiel P."/>
            <person name="Hippler M."/>
            <person name="Laroche J."/>
        </authorList>
    </citation>
    <scope>NUCLEOTIDE SEQUENCE [LARGE SCALE GENOMIC DNA]</scope>
    <source>
        <strain evidence="7 8">CCMP1005</strain>
    </source>
</reference>
<dbReference type="AlphaFoldDB" id="K0SX67"/>
<keyword evidence="8" id="KW-1185">Reference proteome</keyword>
<dbReference type="PRINTS" id="PR00476">
    <property type="entry name" value="PHFRCTKINASE"/>
</dbReference>
<dbReference type="GO" id="GO:0046872">
    <property type="term" value="F:metal ion binding"/>
    <property type="evidence" value="ECO:0007669"/>
    <property type="project" value="UniProtKB-KW"/>
</dbReference>
<evidence type="ECO:0000313" key="8">
    <source>
        <dbReference type="Proteomes" id="UP000266841"/>
    </source>
</evidence>
<dbReference type="InterPro" id="IPR000023">
    <property type="entry name" value="Phosphofructokinase_dom"/>
</dbReference>
<evidence type="ECO:0000256" key="5">
    <source>
        <dbReference type="ARBA" id="ARBA00022842"/>
    </source>
</evidence>
<dbReference type="OrthoDB" id="537915at2759"/>
<dbReference type="Gene3D" id="3.40.50.450">
    <property type="match status" value="1"/>
</dbReference>
<comment type="caution">
    <text evidence="7">The sequence shown here is derived from an EMBL/GenBank/DDBJ whole genome shotgun (WGS) entry which is preliminary data.</text>
</comment>
<dbReference type="PANTHER" id="PTHR45770">
    <property type="entry name" value="ATP-DEPENDENT 6-PHOSPHOFRUCTOKINASE 1"/>
    <property type="match status" value="1"/>
</dbReference>